<organism evidence="1 2">
    <name type="scientific">Candidatus Roizmanbacteria bacterium CG_4_10_14_0_8_um_filter_33_9</name>
    <dbReference type="NCBI Taxonomy" id="1974826"/>
    <lineage>
        <taxon>Bacteria</taxon>
        <taxon>Candidatus Roizmaniibacteriota</taxon>
    </lineage>
</organism>
<dbReference type="Gene3D" id="1.10.150.730">
    <property type="match status" value="1"/>
</dbReference>
<evidence type="ECO:0000313" key="2">
    <source>
        <dbReference type="Proteomes" id="UP000229401"/>
    </source>
</evidence>
<dbReference type="CDD" id="cd01427">
    <property type="entry name" value="HAD_like"/>
    <property type="match status" value="1"/>
</dbReference>
<dbReference type="SFLD" id="SFLDS00003">
    <property type="entry name" value="Haloacid_Dehalogenase"/>
    <property type="match status" value="1"/>
</dbReference>
<dbReference type="SFLD" id="SFLDG01129">
    <property type="entry name" value="C1.5:_HAD__Beta-PGM__Phosphata"/>
    <property type="match status" value="1"/>
</dbReference>
<dbReference type="InterPro" id="IPR023214">
    <property type="entry name" value="HAD_sf"/>
</dbReference>
<dbReference type="Pfam" id="PF13419">
    <property type="entry name" value="HAD_2"/>
    <property type="match status" value="1"/>
</dbReference>
<evidence type="ECO:0000313" key="1">
    <source>
        <dbReference type="EMBL" id="PIY71670.1"/>
    </source>
</evidence>
<proteinExistence type="predicted"/>
<comment type="caution">
    <text evidence="1">The sequence shown here is derived from an EMBL/GenBank/DDBJ whole genome shotgun (WGS) entry which is preliminary data.</text>
</comment>
<name>A0A2M7QIH1_9BACT</name>
<dbReference type="EMBL" id="PFLI01000171">
    <property type="protein sequence ID" value="PIY71670.1"/>
    <property type="molecule type" value="Genomic_DNA"/>
</dbReference>
<evidence type="ECO:0008006" key="3">
    <source>
        <dbReference type="Google" id="ProtNLM"/>
    </source>
</evidence>
<accession>A0A2M7QIH1</accession>
<dbReference type="InterPro" id="IPR041492">
    <property type="entry name" value="HAD_2"/>
</dbReference>
<dbReference type="SUPFAM" id="SSF56784">
    <property type="entry name" value="HAD-like"/>
    <property type="match status" value="1"/>
</dbReference>
<dbReference type="InterPro" id="IPR036412">
    <property type="entry name" value="HAD-like_sf"/>
</dbReference>
<dbReference type="Gene3D" id="3.40.50.1000">
    <property type="entry name" value="HAD superfamily/HAD-like"/>
    <property type="match status" value="1"/>
</dbReference>
<dbReference type="Proteomes" id="UP000229401">
    <property type="component" value="Unassembled WGS sequence"/>
</dbReference>
<protein>
    <recommendedName>
        <fullName evidence="3">HAD family hydrolase</fullName>
    </recommendedName>
</protein>
<sequence length="198" mass="23487">MQPILNYLKTNHKSHLIFDLDSTLIKLLIDWSTYREQLWKLVSTFDNKLTEEIPCKPFMGFKLTNTVIKKHGEKAKQILDQFNEHYELTHYTGYLPNANLISFIHSYYQQYHFFLWTNNAKKTIKDVMQKENFTTCFQKVITRDDVYYIKPEIDGFKLIHTNNNLKNGYLLIGDSIFDKQAADTIGIDFFRVNYFTAS</sequence>
<reference evidence="2" key="1">
    <citation type="submission" date="2017-09" db="EMBL/GenBank/DDBJ databases">
        <title>Depth-based differentiation of microbial function through sediment-hosted aquifers and enrichment of novel symbionts in the deep terrestrial subsurface.</title>
        <authorList>
            <person name="Probst A.J."/>
            <person name="Ladd B."/>
            <person name="Jarett J.K."/>
            <person name="Geller-Mcgrath D.E."/>
            <person name="Sieber C.M.K."/>
            <person name="Emerson J.B."/>
            <person name="Anantharaman K."/>
            <person name="Thomas B.C."/>
            <person name="Malmstrom R."/>
            <person name="Stieglmeier M."/>
            <person name="Klingl A."/>
            <person name="Woyke T."/>
            <person name="Ryan C.M."/>
            <person name="Banfield J.F."/>
        </authorList>
    </citation>
    <scope>NUCLEOTIDE SEQUENCE [LARGE SCALE GENOMIC DNA]</scope>
</reference>
<gene>
    <name evidence="1" type="ORF">COY87_04920</name>
</gene>
<dbReference type="AlphaFoldDB" id="A0A2M7QIH1"/>